<dbReference type="Pfam" id="PF18730">
    <property type="entry name" value="HEPN_Cthe2314"/>
    <property type="match status" value="1"/>
</dbReference>
<protein>
    <recommendedName>
        <fullName evidence="1">Cthe-2314-like HEPN domain-containing protein</fullName>
    </recommendedName>
</protein>
<dbReference type="eggNOG" id="ENOG5033MYX">
    <property type="taxonomic scope" value="Bacteria"/>
</dbReference>
<sequence length="237" mass="27409">MKITQLKDHALLKSAVAVCREYITKCNPDDPANDPLSTREESYGIEAFLSISNVVACIDQLHFSIEMLSGYRSNSSPDKMNRYDYVVYGIENYYLRFTSVFDRCLRLANVIYQLGLPERQCNNDSIIKNAHVKGTPVAKSLTELDKFTGPFRYHRNTVAHQGTYSEKDLDQLGSYYLLAEKDDDFERYRYLFKKKTDDFVAEKKQDFKGQLVALESLVENYFDSVLSVFETRLKAYV</sequence>
<evidence type="ECO:0000313" key="2">
    <source>
        <dbReference type="EMBL" id="ABA59401.1"/>
    </source>
</evidence>
<dbReference type="AlphaFoldDB" id="Q3J6Z5"/>
<gene>
    <name evidence="2" type="ordered locus">Noc_2958</name>
</gene>
<reference evidence="3" key="1">
    <citation type="journal article" date="2006" name="Appl. Environ. Microbiol.">
        <title>Complete genome sequence of the marine, chemolithoautotrophic, ammonia-oxidizing bacterium Nitrosococcus oceani ATCC 19707.</title>
        <authorList>
            <person name="Klotz M.G."/>
            <person name="Arp D.J."/>
            <person name="Chain P.S.G."/>
            <person name="El-Sheikh A.F."/>
            <person name="Hauser L.J."/>
            <person name="Hommes N.G."/>
            <person name="Larimer F.W."/>
            <person name="Malfatti S.A."/>
            <person name="Norton J.M."/>
            <person name="Poret-Peterson A.T."/>
            <person name="Vergez L.M."/>
            <person name="Ward B.B."/>
        </authorList>
    </citation>
    <scope>NUCLEOTIDE SEQUENCE [LARGE SCALE GENOMIC DNA]</scope>
    <source>
        <strain evidence="3">ATCC 19707 / BCRC 17464 / NCIMB 11848 / C-107</strain>
    </source>
</reference>
<dbReference type="Proteomes" id="UP000006838">
    <property type="component" value="Chromosome"/>
</dbReference>
<dbReference type="EMBL" id="CP000127">
    <property type="protein sequence ID" value="ABA59401.1"/>
    <property type="molecule type" value="Genomic_DNA"/>
</dbReference>
<accession>Q3J6Z5</accession>
<dbReference type="KEGG" id="noc:Noc_2958"/>
<evidence type="ECO:0000313" key="3">
    <source>
        <dbReference type="Proteomes" id="UP000006838"/>
    </source>
</evidence>
<dbReference type="InParanoid" id="Q3J6Z5"/>
<keyword evidence="3" id="KW-1185">Reference proteome</keyword>
<name>Q3J6Z5_NITOC</name>
<dbReference type="InterPro" id="IPR041394">
    <property type="entry name" value="HEPN_Cthe2314"/>
</dbReference>
<proteinExistence type="predicted"/>
<feature type="domain" description="Cthe-2314-like HEPN" evidence="1">
    <location>
        <begin position="63"/>
        <end position="172"/>
    </location>
</feature>
<dbReference type="RefSeq" id="WP_011331108.1">
    <property type="nucleotide sequence ID" value="NC_007484.1"/>
</dbReference>
<dbReference type="HOGENOM" id="CLU_098925_0_0_6"/>
<organism evidence="2 3">
    <name type="scientific">Nitrosococcus oceani (strain ATCC 19707 / BCRC 17464 / JCM 30415 / NCIMB 11848 / C-107)</name>
    <dbReference type="NCBI Taxonomy" id="323261"/>
    <lineage>
        <taxon>Bacteria</taxon>
        <taxon>Pseudomonadati</taxon>
        <taxon>Pseudomonadota</taxon>
        <taxon>Gammaproteobacteria</taxon>
        <taxon>Chromatiales</taxon>
        <taxon>Chromatiaceae</taxon>
        <taxon>Nitrosococcus</taxon>
    </lineage>
</organism>
<evidence type="ECO:0000259" key="1">
    <source>
        <dbReference type="Pfam" id="PF18730"/>
    </source>
</evidence>